<dbReference type="SUPFAM" id="SSF52047">
    <property type="entry name" value="RNI-like"/>
    <property type="match status" value="1"/>
</dbReference>
<sequence>MSTLAGGVTSRFPEELWLEIVHQAPQESLLRISLVDRALRRISSPFLFSRFTLHPYNLGPYGNRSYEEREVFALDEATQNREMEHLNFRCSAEIAPLVRLVNIAPLDEPKRAKGTDSPSALINLFFLRIPAFIHLATFRAYNLIFTHIALRNLCTLPALTQLEVVACVVTGWVDEPNFNLHQLITARLGPSPRASSPLDPWIRLIDADHLVDLSLTIPADFWATIAQYIPTFPCLTRLELLSRKCPSLPISTLVSLLVKFPSVTDLSLGGNWYFSYQAQYCDVLPSIQRFFGTFEFLPLIIGRPTLTRIGSSCPGSYWLQRVSAMDTESNVTSLTLYSYPLDLAEFCLLSKVFPALTCLDLEFEHDSGHGSSFSEITSFLRGFILSPPVSPCLDSLRITWDRQNWDEMLSSEEEDEAEVDESESEDEDDEEEDEEDDELENHIDRDETKTSSRKHARLTKAEAVAGLRLLMAKFSALRSLQIEGHAFLFHALRRSDGTIEENIAVTACDFNRFYNGDDSDASDEE</sequence>
<feature type="compositionally biased region" description="Acidic residues" evidence="1">
    <location>
        <begin position="409"/>
        <end position="439"/>
    </location>
</feature>
<organism evidence="2 3">
    <name type="scientific">Favolaschia claudopus</name>
    <dbReference type="NCBI Taxonomy" id="2862362"/>
    <lineage>
        <taxon>Eukaryota</taxon>
        <taxon>Fungi</taxon>
        <taxon>Dikarya</taxon>
        <taxon>Basidiomycota</taxon>
        <taxon>Agaricomycotina</taxon>
        <taxon>Agaricomycetes</taxon>
        <taxon>Agaricomycetidae</taxon>
        <taxon>Agaricales</taxon>
        <taxon>Marasmiineae</taxon>
        <taxon>Mycenaceae</taxon>
        <taxon>Favolaschia</taxon>
    </lineage>
</organism>
<proteinExistence type="predicted"/>
<dbReference type="AlphaFoldDB" id="A0AAW0BRP4"/>
<reference evidence="2 3" key="1">
    <citation type="journal article" date="2024" name="J Genomics">
        <title>Draft genome sequencing and assembly of Favolaschia claudopus CIRM-BRFM 2984 isolated from oak limbs.</title>
        <authorList>
            <person name="Navarro D."/>
            <person name="Drula E."/>
            <person name="Chaduli D."/>
            <person name="Cazenave R."/>
            <person name="Ahrendt S."/>
            <person name="Wang J."/>
            <person name="Lipzen A."/>
            <person name="Daum C."/>
            <person name="Barry K."/>
            <person name="Grigoriev I.V."/>
            <person name="Favel A."/>
            <person name="Rosso M.N."/>
            <person name="Martin F."/>
        </authorList>
    </citation>
    <scope>NUCLEOTIDE SEQUENCE [LARGE SCALE GENOMIC DNA]</scope>
    <source>
        <strain evidence="2 3">CIRM-BRFM 2984</strain>
    </source>
</reference>
<protein>
    <recommendedName>
        <fullName evidence="4">F-box domain-containing protein</fullName>
    </recommendedName>
</protein>
<comment type="caution">
    <text evidence="2">The sequence shown here is derived from an EMBL/GenBank/DDBJ whole genome shotgun (WGS) entry which is preliminary data.</text>
</comment>
<evidence type="ECO:0000313" key="2">
    <source>
        <dbReference type="EMBL" id="KAK7028738.1"/>
    </source>
</evidence>
<evidence type="ECO:0000313" key="3">
    <source>
        <dbReference type="Proteomes" id="UP001362999"/>
    </source>
</evidence>
<evidence type="ECO:0008006" key="4">
    <source>
        <dbReference type="Google" id="ProtNLM"/>
    </source>
</evidence>
<keyword evidence="3" id="KW-1185">Reference proteome</keyword>
<name>A0AAW0BRP4_9AGAR</name>
<gene>
    <name evidence="2" type="ORF">R3P38DRAFT_2937972</name>
</gene>
<dbReference type="SUPFAM" id="SSF81383">
    <property type="entry name" value="F-box domain"/>
    <property type="match status" value="1"/>
</dbReference>
<dbReference type="InterPro" id="IPR036047">
    <property type="entry name" value="F-box-like_dom_sf"/>
</dbReference>
<feature type="compositionally biased region" description="Basic and acidic residues" evidence="1">
    <location>
        <begin position="440"/>
        <end position="450"/>
    </location>
</feature>
<dbReference type="EMBL" id="JAWWNJ010000028">
    <property type="protein sequence ID" value="KAK7028738.1"/>
    <property type="molecule type" value="Genomic_DNA"/>
</dbReference>
<feature type="region of interest" description="Disordered" evidence="1">
    <location>
        <begin position="409"/>
        <end position="456"/>
    </location>
</feature>
<evidence type="ECO:0000256" key="1">
    <source>
        <dbReference type="SAM" id="MobiDB-lite"/>
    </source>
</evidence>
<dbReference type="Proteomes" id="UP001362999">
    <property type="component" value="Unassembled WGS sequence"/>
</dbReference>
<accession>A0AAW0BRP4</accession>